<evidence type="ECO:0000256" key="6">
    <source>
        <dbReference type="ARBA" id="ARBA00023098"/>
    </source>
</evidence>
<dbReference type="PRINTS" id="PR00959">
    <property type="entry name" value="MEVGALKINASE"/>
</dbReference>
<dbReference type="GO" id="GO:0005829">
    <property type="term" value="C:cytosol"/>
    <property type="evidence" value="ECO:0007669"/>
    <property type="project" value="InterPro"/>
</dbReference>
<dbReference type="Gene3D" id="3.30.230.10">
    <property type="match status" value="1"/>
</dbReference>
<evidence type="ECO:0000259" key="10">
    <source>
        <dbReference type="Pfam" id="PF22700"/>
    </source>
</evidence>
<dbReference type="InterPro" id="IPR053859">
    <property type="entry name" value="MVD-like_N"/>
</dbReference>
<keyword evidence="3" id="KW-0444">Lipid biosynthesis</keyword>
<dbReference type="GO" id="GO:0019287">
    <property type="term" value="P:isopentenyl diphosphate biosynthetic process, mevalonate pathway"/>
    <property type="evidence" value="ECO:0007669"/>
    <property type="project" value="InterPro"/>
</dbReference>
<keyword evidence="12" id="KW-1185">Reference proteome</keyword>
<gene>
    <name evidence="11" type="ORF">SAMN05216267_103321</name>
</gene>
<dbReference type="InterPro" id="IPR005935">
    <property type="entry name" value="Mev_decarb"/>
</dbReference>
<dbReference type="RefSeq" id="WP_079176210.1">
    <property type="nucleotide sequence ID" value="NZ_FODD01000033.1"/>
</dbReference>
<dbReference type="SUPFAM" id="SSF54211">
    <property type="entry name" value="Ribosomal protein S5 domain 2-like"/>
    <property type="match status" value="1"/>
</dbReference>
<proteinExistence type="inferred from homology"/>
<reference evidence="11 12" key="1">
    <citation type="submission" date="2016-10" db="EMBL/GenBank/DDBJ databases">
        <authorList>
            <person name="de Groot N.N."/>
        </authorList>
    </citation>
    <scope>NUCLEOTIDE SEQUENCE [LARGE SCALE GENOMIC DNA]</scope>
    <source>
        <strain evidence="11 12">CGMCC 4.2026</strain>
    </source>
</reference>
<dbReference type="InterPro" id="IPR041431">
    <property type="entry name" value="Mvd1_C"/>
</dbReference>
<evidence type="ECO:0000256" key="8">
    <source>
        <dbReference type="SAM" id="MobiDB-lite"/>
    </source>
</evidence>
<dbReference type="Gene3D" id="3.30.70.890">
    <property type="entry name" value="GHMP kinase, C-terminal domain"/>
    <property type="match status" value="1"/>
</dbReference>
<protein>
    <recommendedName>
        <fullName evidence="2">diphosphomevalonate decarboxylase</fullName>
        <ecNumber evidence="2">4.1.1.33</ecNumber>
    </recommendedName>
</protein>
<dbReference type="InterPro" id="IPR014721">
    <property type="entry name" value="Ribsml_uS5_D2-typ_fold_subgr"/>
</dbReference>
<dbReference type="Proteomes" id="UP000181951">
    <property type="component" value="Unassembled WGS sequence"/>
</dbReference>
<keyword evidence="6" id="KW-0443">Lipid metabolism</keyword>
<dbReference type="GO" id="GO:0004163">
    <property type="term" value="F:diphosphomevalonate decarboxylase activity"/>
    <property type="evidence" value="ECO:0007669"/>
    <property type="project" value="UniProtKB-EC"/>
</dbReference>
<dbReference type="NCBIfam" id="TIGR01240">
    <property type="entry name" value="mevDPdecarb"/>
    <property type="match status" value="1"/>
</dbReference>
<dbReference type="EC" id="4.1.1.33" evidence="2"/>
<keyword evidence="5" id="KW-0067">ATP-binding</keyword>
<evidence type="ECO:0000256" key="5">
    <source>
        <dbReference type="ARBA" id="ARBA00022840"/>
    </source>
</evidence>
<dbReference type="GO" id="GO:0005524">
    <property type="term" value="F:ATP binding"/>
    <property type="evidence" value="ECO:0007669"/>
    <property type="project" value="UniProtKB-KW"/>
</dbReference>
<feature type="region of interest" description="Disordered" evidence="8">
    <location>
        <begin position="1"/>
        <end position="27"/>
    </location>
</feature>
<evidence type="ECO:0000259" key="9">
    <source>
        <dbReference type="Pfam" id="PF18376"/>
    </source>
</evidence>
<feature type="domain" description="Mvd1 C-terminal" evidence="9">
    <location>
        <begin position="220"/>
        <end position="350"/>
    </location>
</feature>
<dbReference type="PANTHER" id="PTHR10977:SF3">
    <property type="entry name" value="DIPHOSPHOMEVALONATE DECARBOXYLASE"/>
    <property type="match status" value="1"/>
</dbReference>
<evidence type="ECO:0000313" key="12">
    <source>
        <dbReference type="Proteomes" id="UP000181951"/>
    </source>
</evidence>
<dbReference type="PANTHER" id="PTHR10977">
    <property type="entry name" value="DIPHOSPHOMEVALONATE DECARBOXYLASE"/>
    <property type="match status" value="1"/>
</dbReference>
<dbReference type="Pfam" id="PF18376">
    <property type="entry name" value="MDD_C"/>
    <property type="match status" value="1"/>
</dbReference>
<dbReference type="InterPro" id="IPR029765">
    <property type="entry name" value="Mev_diP_decarb"/>
</dbReference>
<dbReference type="InterPro" id="IPR020568">
    <property type="entry name" value="Ribosomal_Su5_D2-typ_SF"/>
</dbReference>
<sequence>MATDHTTAPPTATVPQPTPTPTPTPIPTAAAAAAAAGAAGSATAVAHPNIALVKYWGKRDEALVLPRVGSLSMTLDVFATTTRVTLAPGAGRDEVLLDGASAAGSQRQRVVAFLDLVRAGAGSTLKAVVDSRNTVPTGAGLASSASGFAALAVAAAAAYGLDLDVRGLSRLARRGSGSACRSLIAAFAQWHAGTGDLRQADLTSYAEPVPAGAGLDPALVVAVLNAGPKAVSSREAMRRTVATSPLYGPWADSSAEDLDQMRAALAAGDLEEVGRIAERNALGMHATMLAARPAVRYLAPDSLTVLDTVQGLRARGVCAYATMDAGPNVKVLCPRGQAPQVAAAIVGAVPGARVITAGPGPAAYLSAPASAVR</sequence>
<evidence type="ECO:0000256" key="3">
    <source>
        <dbReference type="ARBA" id="ARBA00022516"/>
    </source>
</evidence>
<dbReference type="EMBL" id="FODD01000033">
    <property type="protein sequence ID" value="SEO62146.1"/>
    <property type="molecule type" value="Genomic_DNA"/>
</dbReference>
<evidence type="ECO:0000256" key="7">
    <source>
        <dbReference type="ARBA" id="ARBA00023239"/>
    </source>
</evidence>
<dbReference type="PIRSF" id="PIRSF015950">
    <property type="entry name" value="Mev_P_decrbx"/>
    <property type="match status" value="1"/>
</dbReference>
<feature type="compositionally biased region" description="Low complexity" evidence="8">
    <location>
        <begin position="1"/>
        <end position="15"/>
    </location>
</feature>
<keyword evidence="4" id="KW-0547">Nucleotide-binding</keyword>
<dbReference type="AlphaFoldDB" id="A0A1H8R732"/>
<evidence type="ECO:0000256" key="4">
    <source>
        <dbReference type="ARBA" id="ARBA00022741"/>
    </source>
</evidence>
<accession>A0A1H8R732</accession>
<dbReference type="Pfam" id="PF22700">
    <property type="entry name" value="MVD-like_N"/>
    <property type="match status" value="1"/>
</dbReference>
<dbReference type="FunFam" id="3.30.230.10:FF:000072">
    <property type="entry name" value="Diphosphomevalonate decarboxylase"/>
    <property type="match status" value="1"/>
</dbReference>
<keyword evidence="7" id="KW-0456">Lyase</keyword>
<feature type="domain" description="Diphosphomevalonate decarboxylase-like N-terminal" evidence="10">
    <location>
        <begin position="46"/>
        <end position="195"/>
    </location>
</feature>
<dbReference type="SUPFAM" id="SSF55060">
    <property type="entry name" value="GHMP Kinase, C-terminal domain"/>
    <property type="match status" value="1"/>
</dbReference>
<dbReference type="STRING" id="310780.SAMN05216267_103321"/>
<dbReference type="InterPro" id="IPR036554">
    <property type="entry name" value="GHMP_kinase_C_sf"/>
</dbReference>
<name>A0A1H8R732_9ACTN</name>
<evidence type="ECO:0000256" key="2">
    <source>
        <dbReference type="ARBA" id="ARBA00012296"/>
    </source>
</evidence>
<organism evidence="11 12">
    <name type="scientific">Actinacidiphila rubida</name>
    <dbReference type="NCBI Taxonomy" id="310780"/>
    <lineage>
        <taxon>Bacteria</taxon>
        <taxon>Bacillati</taxon>
        <taxon>Actinomycetota</taxon>
        <taxon>Actinomycetes</taxon>
        <taxon>Kitasatosporales</taxon>
        <taxon>Streptomycetaceae</taxon>
        <taxon>Actinacidiphila</taxon>
    </lineage>
</organism>
<dbReference type="OrthoDB" id="5498344at2"/>
<feature type="compositionally biased region" description="Pro residues" evidence="8">
    <location>
        <begin position="16"/>
        <end position="26"/>
    </location>
</feature>
<comment type="similarity">
    <text evidence="1">Belongs to the diphosphomevalonate decarboxylase family.</text>
</comment>
<evidence type="ECO:0000313" key="11">
    <source>
        <dbReference type="EMBL" id="SEO62146.1"/>
    </source>
</evidence>
<evidence type="ECO:0000256" key="1">
    <source>
        <dbReference type="ARBA" id="ARBA00008831"/>
    </source>
</evidence>